<dbReference type="OrthoDB" id="414418at2759"/>
<dbReference type="InterPro" id="IPR037197">
    <property type="entry name" value="WWE_dom_sf"/>
</dbReference>
<evidence type="ECO:0000256" key="1">
    <source>
        <dbReference type="ARBA" id="ARBA00004123"/>
    </source>
</evidence>
<evidence type="ECO:0000313" key="7">
    <source>
        <dbReference type="Proteomes" id="UP000594262"/>
    </source>
</evidence>
<evidence type="ECO:0000259" key="5">
    <source>
        <dbReference type="PROSITE" id="PS51059"/>
    </source>
</evidence>
<dbReference type="SUPFAM" id="SSF56399">
    <property type="entry name" value="ADP-ribosylation"/>
    <property type="match status" value="1"/>
</dbReference>
<accession>A0A7M5V204</accession>
<sequence>VTSDNLEYDFVYQNHSTHKTFTIGEYNYKLDFTTMQQHNLGPVYFTKRNVIRRPVFVSTSSTPQEEDITPWHWPKEVSFEGGRLDVKPTEKQQITQQFKTSLGRNITVLDVEEICNAEFYQKYKSKKKILAKKLGENNVNELELYHGTDAAVVDGICKQNFDWRLNGKNATMFGQGSYFATQASYSRNFTRPDSNKIRYMFVAKVLAGRYTKGSSDIKRPPPISPLDPHTLHDSCVDNISSPSMYIVFERDQCYPQYLITFLEDNENLALRGNRYSVDFDQSALRRQKQAINSLSYKHKLKPLNERPRRSYAAASNASTLTEDSSYSTSTNRPSYTTSSHQPTYGISSTTPIDLNASNTPSWQHLPNRNHSSSGPTRQTPITTATQRASTLIHASSNNFNRQTSPTYSNAQTQPKANKKDGCIIS</sequence>
<dbReference type="Gene3D" id="3.90.228.10">
    <property type="match status" value="1"/>
</dbReference>
<dbReference type="PROSITE" id="PS51059">
    <property type="entry name" value="PARP_CATALYTIC"/>
    <property type="match status" value="1"/>
</dbReference>
<name>A0A7M5V204_9CNID</name>
<evidence type="ECO:0000256" key="4">
    <source>
        <dbReference type="SAM" id="MobiDB-lite"/>
    </source>
</evidence>
<keyword evidence="7" id="KW-1185">Reference proteome</keyword>
<keyword evidence="2" id="KW-0539">Nucleus</keyword>
<feature type="region of interest" description="Disordered" evidence="4">
    <location>
        <begin position="300"/>
        <end position="425"/>
    </location>
</feature>
<protein>
    <recommendedName>
        <fullName evidence="3">Poly [ADP-ribose] polymerase</fullName>
        <shortName evidence="3">PARP</shortName>
        <ecNumber evidence="3">2.4.2.-</ecNumber>
    </recommendedName>
</protein>
<evidence type="ECO:0000256" key="2">
    <source>
        <dbReference type="ARBA" id="ARBA00023242"/>
    </source>
</evidence>
<dbReference type="PANTHER" id="PTHR45740:SF2">
    <property type="entry name" value="POLY [ADP-RIBOSE] POLYMERASE"/>
    <property type="match status" value="1"/>
</dbReference>
<dbReference type="Proteomes" id="UP000594262">
    <property type="component" value="Unplaced"/>
</dbReference>
<feature type="domain" description="PARP catalytic" evidence="5">
    <location>
        <begin position="67"/>
        <end position="284"/>
    </location>
</feature>
<dbReference type="SUPFAM" id="SSF117839">
    <property type="entry name" value="WWE domain"/>
    <property type="match status" value="1"/>
</dbReference>
<dbReference type="EnsemblMetazoa" id="CLYHEMT004927.4">
    <property type="protein sequence ID" value="CLYHEMP004927.4"/>
    <property type="gene ID" value="CLYHEMG004927"/>
</dbReference>
<dbReference type="EC" id="2.4.2.-" evidence="3"/>
<keyword evidence="3" id="KW-0520">NAD</keyword>
<dbReference type="PANTHER" id="PTHR45740">
    <property type="entry name" value="POLY [ADP-RIBOSE] POLYMERASE"/>
    <property type="match status" value="1"/>
</dbReference>
<dbReference type="Gene3D" id="3.30.720.50">
    <property type="match status" value="1"/>
</dbReference>
<evidence type="ECO:0000313" key="6">
    <source>
        <dbReference type="EnsemblMetazoa" id="CLYHEMP004927.4"/>
    </source>
</evidence>
<keyword evidence="3" id="KW-0328">Glycosyltransferase</keyword>
<dbReference type="CDD" id="cd01439">
    <property type="entry name" value="TCCD_inducible_PARP_like"/>
    <property type="match status" value="1"/>
</dbReference>
<dbReference type="InterPro" id="IPR051712">
    <property type="entry name" value="ARTD-AVP"/>
</dbReference>
<dbReference type="GO" id="GO:0003950">
    <property type="term" value="F:NAD+ poly-ADP-ribosyltransferase activity"/>
    <property type="evidence" value="ECO:0007669"/>
    <property type="project" value="UniProtKB-UniRule"/>
</dbReference>
<comment type="subcellular location">
    <subcellularLocation>
        <location evidence="1">Nucleus</location>
    </subcellularLocation>
</comment>
<evidence type="ECO:0000256" key="3">
    <source>
        <dbReference type="RuleBase" id="RU362114"/>
    </source>
</evidence>
<dbReference type="GO" id="GO:1990404">
    <property type="term" value="F:NAD+-protein mono-ADP-ribosyltransferase activity"/>
    <property type="evidence" value="ECO:0007669"/>
    <property type="project" value="TreeGrafter"/>
</dbReference>
<dbReference type="InterPro" id="IPR012317">
    <property type="entry name" value="Poly(ADP-ribose)pol_cat_dom"/>
</dbReference>
<dbReference type="GO" id="GO:0005634">
    <property type="term" value="C:nucleus"/>
    <property type="evidence" value="ECO:0007669"/>
    <property type="project" value="UniProtKB-SubCell"/>
</dbReference>
<dbReference type="AlphaFoldDB" id="A0A7M5V204"/>
<dbReference type="Pfam" id="PF00644">
    <property type="entry name" value="PARP"/>
    <property type="match status" value="1"/>
</dbReference>
<reference evidence="6" key="1">
    <citation type="submission" date="2021-01" db="UniProtKB">
        <authorList>
            <consortium name="EnsemblMetazoa"/>
        </authorList>
    </citation>
    <scope>IDENTIFICATION</scope>
</reference>
<proteinExistence type="predicted"/>
<organism evidence="6 7">
    <name type="scientific">Clytia hemisphaerica</name>
    <dbReference type="NCBI Taxonomy" id="252671"/>
    <lineage>
        <taxon>Eukaryota</taxon>
        <taxon>Metazoa</taxon>
        <taxon>Cnidaria</taxon>
        <taxon>Hydrozoa</taxon>
        <taxon>Hydroidolina</taxon>
        <taxon>Leptothecata</taxon>
        <taxon>Obeliida</taxon>
        <taxon>Clytiidae</taxon>
        <taxon>Clytia</taxon>
    </lineage>
</organism>
<feature type="compositionally biased region" description="Polar residues" evidence="4">
    <location>
        <begin position="313"/>
        <end position="415"/>
    </location>
</feature>
<keyword evidence="3" id="KW-0808">Transferase</keyword>